<feature type="domain" description="LysM" evidence="3">
    <location>
        <begin position="175"/>
        <end position="221"/>
    </location>
</feature>
<organism evidence="4 5">
    <name type="scientific">Ureibacillus aquaedulcis</name>
    <dbReference type="NCBI Taxonomy" id="3058421"/>
    <lineage>
        <taxon>Bacteria</taxon>
        <taxon>Bacillati</taxon>
        <taxon>Bacillota</taxon>
        <taxon>Bacilli</taxon>
        <taxon>Bacillales</taxon>
        <taxon>Caryophanaceae</taxon>
        <taxon>Ureibacillus</taxon>
    </lineage>
</organism>
<dbReference type="Pfam" id="PF01476">
    <property type="entry name" value="LysM"/>
    <property type="match status" value="1"/>
</dbReference>
<dbReference type="EMBL" id="JAUHTQ010000006">
    <property type="protein sequence ID" value="MDN4493889.1"/>
    <property type="molecule type" value="Genomic_DNA"/>
</dbReference>
<proteinExistence type="predicted"/>
<gene>
    <name evidence="4" type="ORF">QYB95_10105</name>
</gene>
<feature type="compositionally biased region" description="Basic residues" evidence="1">
    <location>
        <begin position="28"/>
        <end position="40"/>
    </location>
</feature>
<evidence type="ECO:0000313" key="5">
    <source>
        <dbReference type="Proteomes" id="UP001172743"/>
    </source>
</evidence>
<name>A0ABT8GRL9_9BACL</name>
<dbReference type="InterPro" id="IPR036779">
    <property type="entry name" value="LysM_dom_sf"/>
</dbReference>
<evidence type="ECO:0000313" key="4">
    <source>
        <dbReference type="EMBL" id="MDN4493889.1"/>
    </source>
</evidence>
<accession>A0ABT8GRL9</accession>
<dbReference type="SMART" id="SM00257">
    <property type="entry name" value="LysM"/>
    <property type="match status" value="1"/>
</dbReference>
<feature type="compositionally biased region" description="Basic and acidic residues" evidence="1">
    <location>
        <begin position="99"/>
        <end position="108"/>
    </location>
</feature>
<dbReference type="CDD" id="cd00118">
    <property type="entry name" value="LysM"/>
    <property type="match status" value="1"/>
</dbReference>
<dbReference type="InterPro" id="IPR018392">
    <property type="entry name" value="LysM"/>
</dbReference>
<dbReference type="Proteomes" id="UP001172743">
    <property type="component" value="Unassembled WGS sequence"/>
</dbReference>
<evidence type="ECO:0000256" key="1">
    <source>
        <dbReference type="SAM" id="MobiDB-lite"/>
    </source>
</evidence>
<reference evidence="4" key="1">
    <citation type="submission" date="2023-07" db="EMBL/GenBank/DDBJ databases">
        <title>Ureibacillus sp. isolated from freshwater well.</title>
        <authorList>
            <person name="Kirdat K."/>
            <person name="Bhatt A."/>
            <person name="Teware R."/>
            <person name="Bhavsar Y."/>
            <person name="Yadav A."/>
        </authorList>
    </citation>
    <scope>NUCLEOTIDE SEQUENCE</scope>
    <source>
        <strain evidence="4">BA0131</strain>
    </source>
</reference>
<keyword evidence="2" id="KW-0812">Transmembrane</keyword>
<feature type="compositionally biased region" description="Polar residues" evidence="1">
    <location>
        <begin position="111"/>
        <end position="120"/>
    </location>
</feature>
<feature type="compositionally biased region" description="Basic and acidic residues" evidence="1">
    <location>
        <begin position="126"/>
        <end position="157"/>
    </location>
</feature>
<keyword evidence="2" id="KW-1133">Transmembrane helix</keyword>
<comment type="caution">
    <text evidence="4">The sequence shown here is derived from an EMBL/GenBank/DDBJ whole genome shotgun (WGS) entry which is preliminary data.</text>
</comment>
<feature type="compositionally biased region" description="Basic and acidic residues" evidence="1">
    <location>
        <begin position="1"/>
        <end position="17"/>
    </location>
</feature>
<dbReference type="Gene3D" id="3.10.350.10">
    <property type="entry name" value="LysM domain"/>
    <property type="match status" value="1"/>
</dbReference>
<dbReference type="RefSeq" id="WP_301138214.1">
    <property type="nucleotide sequence ID" value="NZ_JAUHTQ010000006.1"/>
</dbReference>
<feature type="region of interest" description="Disordered" evidence="1">
    <location>
        <begin position="1"/>
        <end position="40"/>
    </location>
</feature>
<evidence type="ECO:0000259" key="3">
    <source>
        <dbReference type="PROSITE" id="PS51782"/>
    </source>
</evidence>
<evidence type="ECO:0000256" key="2">
    <source>
        <dbReference type="SAM" id="Phobius"/>
    </source>
</evidence>
<dbReference type="PROSITE" id="PS51782">
    <property type="entry name" value="LYSM"/>
    <property type="match status" value="1"/>
</dbReference>
<protein>
    <submittedName>
        <fullName evidence="4">LysM peptidoglycan-binding domain-containing protein</fullName>
    </submittedName>
</protein>
<keyword evidence="2" id="KW-0472">Membrane</keyword>
<sequence length="222" mass="25119">MSNGDYREKIEEHRQSIELEDQQSSRMSRSRQKAKKKKKKNRKNPLLNILLFVLLGIPFVLLIYVSFFYTPTDTDVAEVEENGSIVEVQKNNTVSASGKKTDEPKIEQSENDSSTNNNVSTEDKEDAVAKQAEEEAKKAEQARLEEEKLAKQQEQQKAEQQQEEQKQKEEQAGGTTHTVQPNENLFRIALKYYNDASGVDKIMAANNLSSNSISVGQTLIIP</sequence>
<dbReference type="SUPFAM" id="SSF54106">
    <property type="entry name" value="LysM domain"/>
    <property type="match status" value="1"/>
</dbReference>
<feature type="transmembrane region" description="Helical" evidence="2">
    <location>
        <begin position="46"/>
        <end position="69"/>
    </location>
</feature>
<feature type="region of interest" description="Disordered" evidence="1">
    <location>
        <begin position="94"/>
        <end position="180"/>
    </location>
</feature>
<keyword evidence="5" id="KW-1185">Reference proteome</keyword>